<comment type="caution">
    <text evidence="4">The sequence shown here is derived from an EMBL/GenBank/DDBJ whole genome shotgun (WGS) entry which is preliminary data.</text>
</comment>
<gene>
    <name evidence="4" type="ORF">NQ314_017593</name>
</gene>
<comment type="cofactor">
    <cofactor evidence="1">
        <name>a divalent metal cation</name>
        <dbReference type="ChEBI" id="CHEBI:60240"/>
    </cofactor>
</comment>
<evidence type="ECO:0000259" key="3">
    <source>
        <dbReference type="Pfam" id="PF13359"/>
    </source>
</evidence>
<keyword evidence="2" id="KW-0479">Metal-binding</keyword>
<dbReference type="Proteomes" id="UP001162156">
    <property type="component" value="Unassembled WGS sequence"/>
</dbReference>
<evidence type="ECO:0000256" key="1">
    <source>
        <dbReference type="ARBA" id="ARBA00001968"/>
    </source>
</evidence>
<dbReference type="EMBL" id="JANEYF010004910">
    <property type="protein sequence ID" value="KAJ8929699.1"/>
    <property type="molecule type" value="Genomic_DNA"/>
</dbReference>
<accession>A0AAV8WT02</accession>
<proteinExistence type="predicted"/>
<protein>
    <recommendedName>
        <fullName evidence="3">DDE Tnp4 domain-containing protein</fullName>
    </recommendedName>
</protein>
<dbReference type="InterPro" id="IPR027806">
    <property type="entry name" value="HARBI1_dom"/>
</dbReference>
<organism evidence="4 5">
    <name type="scientific">Rhamnusium bicolor</name>
    <dbReference type="NCBI Taxonomy" id="1586634"/>
    <lineage>
        <taxon>Eukaryota</taxon>
        <taxon>Metazoa</taxon>
        <taxon>Ecdysozoa</taxon>
        <taxon>Arthropoda</taxon>
        <taxon>Hexapoda</taxon>
        <taxon>Insecta</taxon>
        <taxon>Pterygota</taxon>
        <taxon>Neoptera</taxon>
        <taxon>Endopterygota</taxon>
        <taxon>Coleoptera</taxon>
        <taxon>Polyphaga</taxon>
        <taxon>Cucujiformia</taxon>
        <taxon>Chrysomeloidea</taxon>
        <taxon>Cerambycidae</taxon>
        <taxon>Lepturinae</taxon>
        <taxon>Rhagiini</taxon>
        <taxon>Rhamnusium</taxon>
    </lineage>
</organism>
<dbReference type="PANTHER" id="PTHR23080">
    <property type="entry name" value="THAP DOMAIN PROTEIN"/>
    <property type="match status" value="1"/>
</dbReference>
<feature type="domain" description="DDE Tnp4" evidence="3">
    <location>
        <begin position="1"/>
        <end position="69"/>
    </location>
</feature>
<evidence type="ECO:0000313" key="4">
    <source>
        <dbReference type="EMBL" id="KAJ8929699.1"/>
    </source>
</evidence>
<dbReference type="GO" id="GO:0046872">
    <property type="term" value="F:metal ion binding"/>
    <property type="evidence" value="ECO:0007669"/>
    <property type="project" value="UniProtKB-KW"/>
</dbReference>
<dbReference type="Pfam" id="PF13359">
    <property type="entry name" value="DDE_Tnp_4"/>
    <property type="match status" value="1"/>
</dbReference>
<keyword evidence="5" id="KW-1185">Reference proteome</keyword>
<reference evidence="4" key="1">
    <citation type="journal article" date="2023" name="Insect Mol. Biol.">
        <title>Genome sequencing provides insights into the evolution of gene families encoding plant cell wall-degrading enzymes in longhorned beetles.</title>
        <authorList>
            <person name="Shin N.R."/>
            <person name="Okamura Y."/>
            <person name="Kirsch R."/>
            <person name="Pauchet Y."/>
        </authorList>
    </citation>
    <scope>NUCLEOTIDE SEQUENCE</scope>
    <source>
        <strain evidence="4">RBIC_L_NR</strain>
    </source>
</reference>
<sequence>MTDRGFKELAPLLATKNCKLIRPPSVSAQEKLSRESVRESIKIASCRVHIERIIRRVRVFNYGEQHSCINMKNIYMQDYIM</sequence>
<name>A0AAV8WT02_9CUCU</name>
<evidence type="ECO:0000256" key="2">
    <source>
        <dbReference type="ARBA" id="ARBA00022723"/>
    </source>
</evidence>
<dbReference type="AlphaFoldDB" id="A0AAV8WT02"/>
<evidence type="ECO:0000313" key="5">
    <source>
        <dbReference type="Proteomes" id="UP001162156"/>
    </source>
</evidence>